<name>A0ABP4B082_9PSEU</name>
<dbReference type="InterPro" id="IPR029058">
    <property type="entry name" value="AB_hydrolase_fold"/>
</dbReference>
<reference evidence="3" key="1">
    <citation type="journal article" date="2019" name="Int. J. Syst. Evol. Microbiol.">
        <title>The Global Catalogue of Microorganisms (GCM) 10K type strain sequencing project: providing services to taxonomists for standard genome sequencing and annotation.</title>
        <authorList>
            <consortium name="The Broad Institute Genomics Platform"/>
            <consortium name="The Broad Institute Genome Sequencing Center for Infectious Disease"/>
            <person name="Wu L."/>
            <person name="Ma J."/>
        </authorList>
    </citation>
    <scope>NUCLEOTIDE SEQUENCE [LARGE SCALE GENOMIC DNA]</scope>
    <source>
        <strain evidence="3">JCM 11117</strain>
    </source>
</reference>
<dbReference type="Gene3D" id="3.40.50.1820">
    <property type="entry name" value="alpha/beta hydrolase"/>
    <property type="match status" value="1"/>
</dbReference>
<dbReference type="RefSeq" id="WP_343943112.1">
    <property type="nucleotide sequence ID" value="NZ_BAAAHP010000115.1"/>
</dbReference>
<dbReference type="InterPro" id="IPR051049">
    <property type="entry name" value="Dienelactone_hydrolase-like"/>
</dbReference>
<accession>A0ABP4B082</accession>
<feature type="domain" description="Dienelactone hydrolase" evidence="1">
    <location>
        <begin position="4"/>
        <end position="185"/>
    </location>
</feature>
<dbReference type="GO" id="GO:0016787">
    <property type="term" value="F:hydrolase activity"/>
    <property type="evidence" value="ECO:0007669"/>
    <property type="project" value="UniProtKB-KW"/>
</dbReference>
<evidence type="ECO:0000259" key="1">
    <source>
        <dbReference type="Pfam" id="PF01738"/>
    </source>
</evidence>
<keyword evidence="3" id="KW-1185">Reference proteome</keyword>
<proteinExistence type="predicted"/>
<dbReference type="SUPFAM" id="SSF53474">
    <property type="entry name" value="alpha/beta-Hydrolases"/>
    <property type="match status" value="1"/>
</dbReference>
<dbReference type="PANTHER" id="PTHR46623">
    <property type="entry name" value="CARBOXYMETHYLENEBUTENOLIDASE-RELATED"/>
    <property type="match status" value="1"/>
</dbReference>
<dbReference type="PANTHER" id="PTHR46623:SF6">
    <property type="entry name" value="ALPHA_BETA-HYDROLASES SUPERFAMILY PROTEIN"/>
    <property type="match status" value="1"/>
</dbReference>
<dbReference type="EMBL" id="BAAAHP010000115">
    <property type="protein sequence ID" value="GAA0944000.1"/>
    <property type="molecule type" value="Genomic_DNA"/>
</dbReference>
<sequence>MAEVLLFHHALGLTAGCRAFADELRAVGHVVHTPDLFEGRTFGSVPEGVRHAEQLGFDTVTERGMRAAEALPARIVLAGFSLGVMPAQRLAQTRPGAAGALLVHGSVPLPEFGGTWPDGVPLQIHTMADDELGDVDVAHELVAAVAGAQLHLYPGEGHLFTDPGSPDHDPEAAALVMRRALAFLHVADRRG</sequence>
<organism evidence="2 3">
    <name type="scientific">Pseudonocardia zijingensis</name>
    <dbReference type="NCBI Taxonomy" id="153376"/>
    <lineage>
        <taxon>Bacteria</taxon>
        <taxon>Bacillati</taxon>
        <taxon>Actinomycetota</taxon>
        <taxon>Actinomycetes</taxon>
        <taxon>Pseudonocardiales</taxon>
        <taxon>Pseudonocardiaceae</taxon>
        <taxon>Pseudonocardia</taxon>
    </lineage>
</organism>
<keyword evidence="2" id="KW-0378">Hydrolase</keyword>
<dbReference type="Pfam" id="PF01738">
    <property type="entry name" value="DLH"/>
    <property type="match status" value="1"/>
</dbReference>
<dbReference type="InterPro" id="IPR002925">
    <property type="entry name" value="Dienelactn_hydro"/>
</dbReference>
<dbReference type="Proteomes" id="UP001499967">
    <property type="component" value="Unassembled WGS sequence"/>
</dbReference>
<gene>
    <name evidence="2" type="ORF">GCM10009559_41160</name>
</gene>
<evidence type="ECO:0000313" key="2">
    <source>
        <dbReference type="EMBL" id="GAA0944000.1"/>
    </source>
</evidence>
<evidence type="ECO:0000313" key="3">
    <source>
        <dbReference type="Proteomes" id="UP001499967"/>
    </source>
</evidence>
<comment type="caution">
    <text evidence="2">The sequence shown here is derived from an EMBL/GenBank/DDBJ whole genome shotgun (WGS) entry which is preliminary data.</text>
</comment>
<protein>
    <submittedName>
        <fullName evidence="2">Dienelactone hydrolase family protein</fullName>
    </submittedName>
</protein>